<dbReference type="RefSeq" id="WP_263340799.1">
    <property type="nucleotide sequence ID" value="NZ_JAOVQO010000036.1"/>
</dbReference>
<evidence type="ECO:0000313" key="2">
    <source>
        <dbReference type="EMBL" id="MCU9850549.1"/>
    </source>
</evidence>
<evidence type="ECO:0000256" key="1">
    <source>
        <dbReference type="ARBA" id="ARBA00023002"/>
    </source>
</evidence>
<sequence length="411" mass="44712">MKHIGTLIIGAGQAGLAMSRCLSGRNIPHVVLERGEIANSWRHERWDSLRLLTPNWQSRLPGFAYQGDNPDGFMSMPEVTRFLNDYAAASRAPVDERTRVLSVTRHGNGYRVATDRGDWNCDTLILATGACNVASVPGLAAEIPSRVDQITALDYRNPDQLAPGGVLVVGASATGVQLAAEIRAAGHEVILSAGEHIRMPRHYRGRDIQWWMDRAGIQTTRTDEVDDIDRARRVPSLQLVGSHAQRFCDLSSLATRGVEIVGRLSAVRDGTALFSGALHNHCALSDLKMNRLLDTLDSWAEETGLSGIGPVERFAATPCPASSRFSLYLGGGHIRTILWATGFRPDYSWLHLPVFDRKGGLMHREGLVAPGLYTLGLPFMRQRNSALIDGVGADAAALADHILCTRGRSAA</sequence>
<name>A0ABT2X9W8_9RHOB</name>
<dbReference type="PRINTS" id="PR00411">
    <property type="entry name" value="PNDRDTASEI"/>
</dbReference>
<keyword evidence="1" id="KW-0560">Oxidoreductase</keyword>
<keyword evidence="3" id="KW-1185">Reference proteome</keyword>
<dbReference type="Proteomes" id="UP001209535">
    <property type="component" value="Unassembled WGS sequence"/>
</dbReference>
<comment type="caution">
    <text evidence="2">The sequence shown here is derived from an EMBL/GenBank/DDBJ whole genome shotgun (WGS) entry which is preliminary data.</text>
</comment>
<dbReference type="EMBL" id="JAOVQO010000036">
    <property type="protein sequence ID" value="MCU9850549.1"/>
    <property type="molecule type" value="Genomic_DNA"/>
</dbReference>
<organism evidence="2 3">
    <name type="scientific">Albidovulum salinarum</name>
    <dbReference type="NCBI Taxonomy" id="2984153"/>
    <lineage>
        <taxon>Bacteria</taxon>
        <taxon>Pseudomonadati</taxon>
        <taxon>Pseudomonadota</taxon>
        <taxon>Alphaproteobacteria</taxon>
        <taxon>Rhodobacterales</taxon>
        <taxon>Paracoccaceae</taxon>
        <taxon>Albidovulum</taxon>
    </lineage>
</organism>
<protein>
    <submittedName>
        <fullName evidence="2">NAD(P)-binding domain-containing protein</fullName>
    </submittedName>
</protein>
<evidence type="ECO:0000313" key="3">
    <source>
        <dbReference type="Proteomes" id="UP001209535"/>
    </source>
</evidence>
<dbReference type="InterPro" id="IPR050982">
    <property type="entry name" value="Auxin_biosynth/cation_transpt"/>
</dbReference>
<dbReference type="Gene3D" id="3.50.50.60">
    <property type="entry name" value="FAD/NAD(P)-binding domain"/>
    <property type="match status" value="1"/>
</dbReference>
<dbReference type="InterPro" id="IPR036188">
    <property type="entry name" value="FAD/NAD-bd_sf"/>
</dbReference>
<reference evidence="2 3" key="1">
    <citation type="submission" date="2022-10" db="EMBL/GenBank/DDBJ databases">
        <title>Defluviimonas sp. nov., isolated from ocean surface sediments.</title>
        <authorList>
            <person name="He W."/>
            <person name="Wang L."/>
            <person name="Zhang D.-F."/>
        </authorList>
    </citation>
    <scope>NUCLEOTIDE SEQUENCE [LARGE SCALE GENOMIC DNA]</scope>
    <source>
        <strain evidence="2 3">WL0024</strain>
    </source>
</reference>
<gene>
    <name evidence="2" type="ORF">OEZ60_21470</name>
</gene>
<dbReference type="SUPFAM" id="SSF51905">
    <property type="entry name" value="FAD/NAD(P)-binding domain"/>
    <property type="match status" value="2"/>
</dbReference>
<dbReference type="Pfam" id="PF13738">
    <property type="entry name" value="Pyr_redox_3"/>
    <property type="match status" value="1"/>
</dbReference>
<dbReference type="PANTHER" id="PTHR43539">
    <property type="entry name" value="FLAVIN-BINDING MONOOXYGENASE-LIKE PROTEIN (AFU_ORTHOLOGUE AFUA_4G09220)"/>
    <property type="match status" value="1"/>
</dbReference>
<accession>A0ABT2X9W8</accession>
<proteinExistence type="predicted"/>
<dbReference type="PANTHER" id="PTHR43539:SF78">
    <property type="entry name" value="FLAVIN-CONTAINING MONOOXYGENASE"/>
    <property type="match status" value="1"/>
</dbReference>